<dbReference type="PANTHER" id="PTHR10584:SF166">
    <property type="entry name" value="RIBOKINASE"/>
    <property type="match status" value="1"/>
</dbReference>
<keyword evidence="2 4" id="KW-0418">Kinase</keyword>
<proteinExistence type="predicted"/>
<comment type="caution">
    <text evidence="4">The sequence shown here is derived from an EMBL/GenBank/DDBJ whole genome shotgun (WGS) entry which is preliminary data.</text>
</comment>
<organism evidence="4 5">
    <name type="scientific">candidate division WWE3 bacterium</name>
    <dbReference type="NCBI Taxonomy" id="2053526"/>
    <lineage>
        <taxon>Bacteria</taxon>
        <taxon>Katanobacteria</taxon>
    </lineage>
</organism>
<dbReference type="AlphaFoldDB" id="A0A7X9DKF7"/>
<dbReference type="Gene3D" id="3.40.1190.20">
    <property type="match status" value="1"/>
</dbReference>
<name>A0A7X9DKF7_UNCKA</name>
<sequence length="322" mass="35928">MKPEQADILTIGDCSIDLFMRIADGSMQEEREADGQTKVFFYHGSKIPVEDFETSIAGNSLNVAVAATILGLKTAIYTETGRDENTVRLIRELKDLKINTEHVIQNENTPTDVHTIIVFNAERTIFSYHGKRAYKMQNWEKPKCVYYTSIGKGFEKFQEQLIEYLNNNQDILVAFNPGTFQMKAGLIDLKPFLKVTHVLILNKEEVESLLGIKTNDLEEYHKELQKLGPKLTVITDAENGASASDGTKTYDQPAYTDPRPVLDMTGAGDAFAASFVAAILYGKTIETALKWGVINANNQIKEIGAIKGLLDKKSIEQIAEKI</sequence>
<feature type="domain" description="Carbohydrate kinase PfkB" evidence="3">
    <location>
        <begin position="43"/>
        <end position="307"/>
    </location>
</feature>
<dbReference type="InterPro" id="IPR011611">
    <property type="entry name" value="PfkB_dom"/>
</dbReference>
<dbReference type="Proteomes" id="UP000526033">
    <property type="component" value="Unassembled WGS sequence"/>
</dbReference>
<evidence type="ECO:0000313" key="5">
    <source>
        <dbReference type="Proteomes" id="UP000526033"/>
    </source>
</evidence>
<dbReference type="InterPro" id="IPR029056">
    <property type="entry name" value="Ribokinase-like"/>
</dbReference>
<keyword evidence="1" id="KW-0808">Transferase</keyword>
<dbReference type="SUPFAM" id="SSF53613">
    <property type="entry name" value="Ribokinase-like"/>
    <property type="match status" value="1"/>
</dbReference>
<reference evidence="4 5" key="1">
    <citation type="journal article" date="2020" name="Biotechnol. Biofuels">
        <title>New insights from the biogas microbiome by comprehensive genome-resolved metagenomics of nearly 1600 species originating from multiple anaerobic digesters.</title>
        <authorList>
            <person name="Campanaro S."/>
            <person name="Treu L."/>
            <person name="Rodriguez-R L.M."/>
            <person name="Kovalovszki A."/>
            <person name="Ziels R.M."/>
            <person name="Maus I."/>
            <person name="Zhu X."/>
            <person name="Kougias P.G."/>
            <person name="Basile A."/>
            <person name="Luo G."/>
            <person name="Schluter A."/>
            <person name="Konstantinidis K.T."/>
            <person name="Angelidaki I."/>
        </authorList>
    </citation>
    <scope>NUCLEOTIDE SEQUENCE [LARGE SCALE GENOMIC DNA]</scope>
    <source>
        <strain evidence="4">AS27yjCOA_165</strain>
    </source>
</reference>
<dbReference type="Pfam" id="PF00294">
    <property type="entry name" value="PfkB"/>
    <property type="match status" value="1"/>
</dbReference>
<accession>A0A7X9DKF7</accession>
<evidence type="ECO:0000259" key="3">
    <source>
        <dbReference type="Pfam" id="PF00294"/>
    </source>
</evidence>
<dbReference type="PANTHER" id="PTHR10584">
    <property type="entry name" value="SUGAR KINASE"/>
    <property type="match status" value="1"/>
</dbReference>
<dbReference type="EMBL" id="JAAZNL010000032">
    <property type="protein sequence ID" value="NMB70145.1"/>
    <property type="molecule type" value="Genomic_DNA"/>
</dbReference>
<gene>
    <name evidence="4" type="ORF">GYA27_03015</name>
</gene>
<evidence type="ECO:0000256" key="1">
    <source>
        <dbReference type="ARBA" id="ARBA00022679"/>
    </source>
</evidence>
<evidence type="ECO:0000313" key="4">
    <source>
        <dbReference type="EMBL" id="NMB70145.1"/>
    </source>
</evidence>
<dbReference type="GO" id="GO:0016301">
    <property type="term" value="F:kinase activity"/>
    <property type="evidence" value="ECO:0007669"/>
    <property type="project" value="UniProtKB-KW"/>
</dbReference>
<evidence type="ECO:0000256" key="2">
    <source>
        <dbReference type="ARBA" id="ARBA00022777"/>
    </source>
</evidence>
<protein>
    <submittedName>
        <fullName evidence="4">Carbohydrate kinase family protein</fullName>
    </submittedName>
</protein>